<reference evidence="3" key="2">
    <citation type="submission" date="2019-09" db="UniProtKB">
        <authorList>
            <consortium name="WormBaseParasite"/>
        </authorList>
    </citation>
    <scope>IDENTIFICATION</scope>
</reference>
<dbReference type="WBParaSite" id="HPBE_0002265401-mRNA-1">
    <property type="protein sequence ID" value="HPBE_0002265401-mRNA-1"/>
    <property type="gene ID" value="HPBE_0002265401"/>
</dbReference>
<name>A0A183GJ21_HELPZ</name>
<evidence type="ECO:0000313" key="3">
    <source>
        <dbReference type="WBParaSite" id="HPBE_0002265401-mRNA-1"/>
    </source>
</evidence>
<dbReference type="PROSITE" id="PS51257">
    <property type="entry name" value="PROKAR_LIPOPROTEIN"/>
    <property type="match status" value="1"/>
</dbReference>
<keyword evidence="2" id="KW-1185">Reference proteome</keyword>
<proteinExistence type="predicted"/>
<protein>
    <submittedName>
        <fullName evidence="3">Diablo homolog, mitochondrial</fullName>
    </submittedName>
</protein>
<gene>
    <name evidence="1" type="ORF">HPBE_LOCUS22653</name>
</gene>
<accession>A0A183GJ21</accession>
<sequence>MTLRLLKSKATRSQNFLATIVSVGSALTSACLGVHTQNEELTKRLIKVKHQIRLVTEAIGVVEQAIERLEEGHRNLSNGERTKEEDSVATYLTSAGEALDIAESTKYALMKTQVEVEAALSQQ</sequence>
<organism evidence="2 3">
    <name type="scientific">Heligmosomoides polygyrus</name>
    <name type="common">Parasitic roundworm</name>
    <dbReference type="NCBI Taxonomy" id="6339"/>
    <lineage>
        <taxon>Eukaryota</taxon>
        <taxon>Metazoa</taxon>
        <taxon>Ecdysozoa</taxon>
        <taxon>Nematoda</taxon>
        <taxon>Chromadorea</taxon>
        <taxon>Rhabditida</taxon>
        <taxon>Rhabditina</taxon>
        <taxon>Rhabditomorpha</taxon>
        <taxon>Strongyloidea</taxon>
        <taxon>Heligmosomidae</taxon>
        <taxon>Heligmosomoides</taxon>
    </lineage>
</organism>
<evidence type="ECO:0000313" key="2">
    <source>
        <dbReference type="Proteomes" id="UP000050761"/>
    </source>
</evidence>
<dbReference type="EMBL" id="UZAH01034214">
    <property type="protein sequence ID" value="VDP33917.1"/>
    <property type="molecule type" value="Genomic_DNA"/>
</dbReference>
<accession>A0A3P8C1R1</accession>
<reference evidence="1 2" key="1">
    <citation type="submission" date="2018-11" db="EMBL/GenBank/DDBJ databases">
        <authorList>
            <consortium name="Pathogen Informatics"/>
        </authorList>
    </citation>
    <scope>NUCLEOTIDE SEQUENCE [LARGE SCALE GENOMIC DNA]</scope>
</reference>
<dbReference type="Proteomes" id="UP000050761">
    <property type="component" value="Unassembled WGS sequence"/>
</dbReference>
<evidence type="ECO:0000313" key="1">
    <source>
        <dbReference type="EMBL" id="VDP33917.1"/>
    </source>
</evidence>
<dbReference type="AlphaFoldDB" id="A0A183GJ21"/>